<dbReference type="AlphaFoldDB" id="A0A382I1G4"/>
<feature type="domain" description="MurNAc-LAA" evidence="2">
    <location>
        <begin position="11"/>
        <end position="123"/>
    </location>
</feature>
<dbReference type="EMBL" id="UINC01064423">
    <property type="protein sequence ID" value="SVB93077.1"/>
    <property type="molecule type" value="Genomic_DNA"/>
</dbReference>
<sequence length="133" mass="14098">SDTASDKEAEALAAKENKADIIAGIDLAAHPPDVSSILLDLSQRETNNFSADVANVLVQTWKAHGLKLLRKPHRQAGFAVLKAPDVPSILVELGFLSNASEVKKLSRRSGRAAILDALANAVDRYFKAVVAGG</sequence>
<dbReference type="SUPFAM" id="SSF53187">
    <property type="entry name" value="Zn-dependent exopeptidases"/>
    <property type="match status" value="1"/>
</dbReference>
<dbReference type="Pfam" id="PF01520">
    <property type="entry name" value="Amidase_3"/>
    <property type="match status" value="1"/>
</dbReference>
<reference evidence="3" key="1">
    <citation type="submission" date="2018-05" db="EMBL/GenBank/DDBJ databases">
        <authorList>
            <person name="Lanie J.A."/>
            <person name="Ng W.-L."/>
            <person name="Kazmierczak K.M."/>
            <person name="Andrzejewski T.M."/>
            <person name="Davidsen T.M."/>
            <person name="Wayne K.J."/>
            <person name="Tettelin H."/>
            <person name="Glass J.I."/>
            <person name="Rusch D."/>
            <person name="Podicherti R."/>
            <person name="Tsui H.-C.T."/>
            <person name="Winkler M.E."/>
        </authorList>
    </citation>
    <scope>NUCLEOTIDE SEQUENCE</scope>
</reference>
<gene>
    <name evidence="3" type="ORF">METZ01_LOCUS245931</name>
</gene>
<feature type="non-terminal residue" evidence="3">
    <location>
        <position position="1"/>
    </location>
</feature>
<evidence type="ECO:0000256" key="1">
    <source>
        <dbReference type="ARBA" id="ARBA00022801"/>
    </source>
</evidence>
<dbReference type="PANTHER" id="PTHR30404:SF0">
    <property type="entry name" value="N-ACETYLMURAMOYL-L-ALANINE AMIDASE AMIC"/>
    <property type="match status" value="1"/>
</dbReference>
<keyword evidence="1" id="KW-0378">Hydrolase</keyword>
<dbReference type="GO" id="GO:0008745">
    <property type="term" value="F:N-acetylmuramoyl-L-alanine amidase activity"/>
    <property type="evidence" value="ECO:0007669"/>
    <property type="project" value="InterPro"/>
</dbReference>
<dbReference type="Gene3D" id="3.40.630.40">
    <property type="entry name" value="Zn-dependent exopeptidases"/>
    <property type="match status" value="1"/>
</dbReference>
<dbReference type="SMART" id="SM00646">
    <property type="entry name" value="Ami_3"/>
    <property type="match status" value="1"/>
</dbReference>
<dbReference type="PANTHER" id="PTHR30404">
    <property type="entry name" value="N-ACETYLMURAMOYL-L-ALANINE AMIDASE"/>
    <property type="match status" value="1"/>
</dbReference>
<evidence type="ECO:0000313" key="3">
    <source>
        <dbReference type="EMBL" id="SVB93077.1"/>
    </source>
</evidence>
<evidence type="ECO:0000259" key="2">
    <source>
        <dbReference type="SMART" id="SM00646"/>
    </source>
</evidence>
<proteinExistence type="predicted"/>
<organism evidence="3">
    <name type="scientific">marine metagenome</name>
    <dbReference type="NCBI Taxonomy" id="408172"/>
    <lineage>
        <taxon>unclassified sequences</taxon>
        <taxon>metagenomes</taxon>
        <taxon>ecological metagenomes</taxon>
    </lineage>
</organism>
<dbReference type="InterPro" id="IPR002508">
    <property type="entry name" value="MurNAc-LAA_cat"/>
</dbReference>
<dbReference type="GO" id="GO:0030288">
    <property type="term" value="C:outer membrane-bounded periplasmic space"/>
    <property type="evidence" value="ECO:0007669"/>
    <property type="project" value="TreeGrafter"/>
</dbReference>
<protein>
    <recommendedName>
        <fullName evidence="2">MurNAc-LAA domain-containing protein</fullName>
    </recommendedName>
</protein>
<dbReference type="CDD" id="cd02696">
    <property type="entry name" value="MurNAc-LAA"/>
    <property type="match status" value="1"/>
</dbReference>
<dbReference type="InterPro" id="IPR050695">
    <property type="entry name" value="N-acetylmuramoyl_amidase_3"/>
</dbReference>
<name>A0A382I1G4_9ZZZZ</name>
<dbReference type="GO" id="GO:0009253">
    <property type="term" value="P:peptidoglycan catabolic process"/>
    <property type="evidence" value="ECO:0007669"/>
    <property type="project" value="InterPro"/>
</dbReference>
<accession>A0A382I1G4</accession>